<name>A0A8J4RU65_9ROSI</name>
<accession>A0A8J4RU65</accession>
<evidence type="ECO:0000313" key="1">
    <source>
        <dbReference type="EMBL" id="KAF3974634.1"/>
    </source>
</evidence>
<reference evidence="1" key="1">
    <citation type="submission" date="2020-03" db="EMBL/GenBank/DDBJ databases">
        <title>Castanea mollissima Vanexum genome sequencing.</title>
        <authorList>
            <person name="Staton M."/>
        </authorList>
    </citation>
    <scope>NUCLEOTIDE SEQUENCE</scope>
    <source>
        <tissue evidence="1">Leaf</tissue>
    </source>
</reference>
<comment type="caution">
    <text evidence="1">The sequence shown here is derived from an EMBL/GenBank/DDBJ whole genome shotgun (WGS) entry which is preliminary data.</text>
</comment>
<dbReference type="AlphaFoldDB" id="A0A8J4RU65"/>
<dbReference type="OrthoDB" id="10388840at2759"/>
<protein>
    <submittedName>
        <fullName evidence="1">Uncharacterized protein</fullName>
    </submittedName>
</protein>
<keyword evidence="2" id="KW-1185">Reference proteome</keyword>
<dbReference type="EMBL" id="JRKL02000140">
    <property type="protein sequence ID" value="KAF3974634.1"/>
    <property type="molecule type" value="Genomic_DNA"/>
</dbReference>
<proteinExistence type="predicted"/>
<evidence type="ECO:0000313" key="2">
    <source>
        <dbReference type="Proteomes" id="UP000737018"/>
    </source>
</evidence>
<gene>
    <name evidence="1" type="ORF">CMV_002050</name>
</gene>
<dbReference type="Proteomes" id="UP000737018">
    <property type="component" value="Unassembled WGS sequence"/>
</dbReference>
<sequence length="108" mass="12250">MKTTFIFLPITSQYICFKLGSIAPFEGTWQCSVCNMIKGDCAGEIMLINECNCKYQLYLLQVILILLQGRERKCTVLGVLENGFTVVAKGVRGYSRWILCRGHKMSPF</sequence>
<organism evidence="1 2">
    <name type="scientific">Castanea mollissima</name>
    <name type="common">Chinese chestnut</name>
    <dbReference type="NCBI Taxonomy" id="60419"/>
    <lineage>
        <taxon>Eukaryota</taxon>
        <taxon>Viridiplantae</taxon>
        <taxon>Streptophyta</taxon>
        <taxon>Embryophyta</taxon>
        <taxon>Tracheophyta</taxon>
        <taxon>Spermatophyta</taxon>
        <taxon>Magnoliopsida</taxon>
        <taxon>eudicotyledons</taxon>
        <taxon>Gunneridae</taxon>
        <taxon>Pentapetalae</taxon>
        <taxon>rosids</taxon>
        <taxon>fabids</taxon>
        <taxon>Fagales</taxon>
        <taxon>Fagaceae</taxon>
        <taxon>Castanea</taxon>
    </lineage>
</organism>